<keyword evidence="7" id="KW-0732">Signal</keyword>
<name>A0A5A9XQT4_9BACT</name>
<keyword evidence="4" id="KW-0249">Electron transport</keyword>
<feature type="binding site" description="axial binding residue" evidence="6">
    <location>
        <position position="109"/>
    </location>
    <ligand>
        <name>heme c</name>
        <dbReference type="ChEBI" id="CHEBI:61717"/>
        <label>1</label>
    </ligand>
    <ligandPart>
        <name>Fe</name>
        <dbReference type="ChEBI" id="CHEBI:18248"/>
    </ligandPart>
</feature>
<keyword evidence="3 6" id="KW-0479">Metal-binding</keyword>
<dbReference type="InterPro" id="IPR036280">
    <property type="entry name" value="Multihaem_cyt_sf"/>
</dbReference>
<dbReference type="EMBL" id="SRSD01000002">
    <property type="protein sequence ID" value="KAA0893981.1"/>
    <property type="molecule type" value="Genomic_DNA"/>
</dbReference>
<evidence type="ECO:0000256" key="6">
    <source>
        <dbReference type="PIRSR" id="PIRSR602322-1"/>
    </source>
</evidence>
<gene>
    <name evidence="9" type="ORF">ET418_03155</name>
</gene>
<accession>A0A5A9XQT4</accession>
<reference evidence="9 10" key="1">
    <citation type="submission" date="2019-04" db="EMBL/GenBank/DDBJ databases">
        <title>Geobacter ruber sp. nov., ferric-reducing bacteria isolated from paddy soil.</title>
        <authorList>
            <person name="Xu Z."/>
            <person name="Masuda Y."/>
            <person name="Itoh H."/>
            <person name="Senoo K."/>
        </authorList>
    </citation>
    <scope>NUCLEOTIDE SEQUENCE [LARGE SCALE GENOMIC DNA]</scope>
    <source>
        <strain evidence="9 10">Red88</strain>
    </source>
</reference>
<evidence type="ECO:0000313" key="10">
    <source>
        <dbReference type="Proteomes" id="UP000324298"/>
    </source>
</evidence>
<feature type="signal peptide" evidence="7">
    <location>
        <begin position="1"/>
        <end position="23"/>
    </location>
</feature>
<feature type="chain" id="PRO_5022973417" description="Cytochrome c7-like domain-containing protein" evidence="7">
    <location>
        <begin position="24"/>
        <end position="115"/>
    </location>
</feature>
<feature type="binding site" description="axial binding residue" evidence="6">
    <location>
        <position position="92"/>
    </location>
    <ligand>
        <name>heme c</name>
        <dbReference type="ChEBI" id="CHEBI:61717"/>
        <label>1</label>
    </ligand>
    <ligandPart>
        <name>Fe</name>
        <dbReference type="ChEBI" id="CHEBI:18248"/>
    </ligandPart>
</feature>
<dbReference type="CDD" id="cd08168">
    <property type="entry name" value="Cytochrom_C3"/>
    <property type="match status" value="1"/>
</dbReference>
<evidence type="ECO:0000256" key="4">
    <source>
        <dbReference type="ARBA" id="ARBA00022982"/>
    </source>
</evidence>
<sequence length="115" mass="12906">MVKYRLLSFALAVCPLWAVSVHADEARSKSQTLVRIGKKVVYPASRGDVVFDHDMHVDELKGESCAPCHRKDGPMGKDTLARFDTRIAHYFCKGCHRERGRGPTECHGCHKVPTK</sequence>
<dbReference type="GO" id="GO:0020037">
    <property type="term" value="F:heme binding"/>
    <property type="evidence" value="ECO:0007669"/>
    <property type="project" value="InterPro"/>
</dbReference>
<dbReference type="PRINTS" id="PR00609">
    <property type="entry name" value="CYTOCHROMEC3"/>
</dbReference>
<dbReference type="RefSeq" id="WP_149306139.1">
    <property type="nucleotide sequence ID" value="NZ_SRSD01000002.1"/>
</dbReference>
<dbReference type="OrthoDB" id="5421852at2"/>
<dbReference type="Pfam" id="PF14522">
    <property type="entry name" value="Cytochrome_C7"/>
    <property type="match status" value="1"/>
</dbReference>
<dbReference type="InterPro" id="IPR029467">
    <property type="entry name" value="Cyt_c7-like"/>
</dbReference>
<dbReference type="InterPro" id="IPR002322">
    <property type="entry name" value="Cyt_c_III"/>
</dbReference>
<organism evidence="9 10">
    <name type="scientific">Oryzomonas rubra</name>
    <dbReference type="NCBI Taxonomy" id="2509454"/>
    <lineage>
        <taxon>Bacteria</taxon>
        <taxon>Pseudomonadati</taxon>
        <taxon>Thermodesulfobacteriota</taxon>
        <taxon>Desulfuromonadia</taxon>
        <taxon>Geobacterales</taxon>
        <taxon>Geobacteraceae</taxon>
        <taxon>Oryzomonas</taxon>
    </lineage>
</organism>
<feature type="binding site" description="axial binding residue" evidence="6">
    <location>
        <position position="95"/>
    </location>
    <ligand>
        <name>heme c</name>
        <dbReference type="ChEBI" id="CHEBI:61717"/>
        <label>1</label>
    </ligand>
    <ligandPart>
        <name>Fe</name>
        <dbReference type="ChEBI" id="CHEBI:18248"/>
    </ligandPart>
</feature>
<feature type="binding site" description="axial binding residue" evidence="6">
    <location>
        <position position="106"/>
    </location>
    <ligand>
        <name>heme c</name>
        <dbReference type="ChEBI" id="CHEBI:61717"/>
        <label>1</label>
    </ligand>
    <ligandPart>
        <name>Fe</name>
        <dbReference type="ChEBI" id="CHEBI:18248"/>
    </ligandPart>
</feature>
<evidence type="ECO:0000256" key="2">
    <source>
        <dbReference type="ARBA" id="ARBA00022617"/>
    </source>
</evidence>
<feature type="binding site" description="axial binding residue" evidence="6">
    <location>
        <position position="65"/>
    </location>
    <ligand>
        <name>heme c</name>
        <dbReference type="ChEBI" id="CHEBI:61717"/>
        <label>1</label>
    </ligand>
    <ligandPart>
        <name>Fe</name>
        <dbReference type="ChEBI" id="CHEBI:18248"/>
    </ligandPart>
</feature>
<dbReference type="AlphaFoldDB" id="A0A5A9XQT4"/>
<dbReference type="SUPFAM" id="SSF48695">
    <property type="entry name" value="Multiheme cytochromes"/>
    <property type="match status" value="1"/>
</dbReference>
<keyword evidence="2 6" id="KW-0349">Heme</keyword>
<feature type="binding site" description="axial binding residue" evidence="6">
    <location>
        <position position="110"/>
    </location>
    <ligand>
        <name>heme c</name>
        <dbReference type="ChEBI" id="CHEBI:61717"/>
        <label>1</label>
    </ligand>
    <ligandPart>
        <name>Fe</name>
        <dbReference type="ChEBI" id="CHEBI:18248"/>
    </ligandPart>
</feature>
<dbReference type="GO" id="GO:0009055">
    <property type="term" value="F:electron transfer activity"/>
    <property type="evidence" value="ECO:0007669"/>
    <property type="project" value="InterPro"/>
</dbReference>
<evidence type="ECO:0000256" key="1">
    <source>
        <dbReference type="ARBA" id="ARBA00022448"/>
    </source>
</evidence>
<comment type="cofactor">
    <cofactor evidence="6">
        <name>heme c</name>
        <dbReference type="ChEBI" id="CHEBI:61717"/>
    </cofactor>
    <text evidence="6">Binds 4 heme c groups covalently per monomer.</text>
</comment>
<evidence type="ECO:0000259" key="8">
    <source>
        <dbReference type="Pfam" id="PF14522"/>
    </source>
</evidence>
<dbReference type="Proteomes" id="UP000324298">
    <property type="component" value="Unassembled WGS sequence"/>
</dbReference>
<comment type="caution">
    <text evidence="9">The sequence shown here is derived from an EMBL/GenBank/DDBJ whole genome shotgun (WGS) entry which is preliminary data.</text>
</comment>
<feature type="domain" description="Cytochrome c7-like" evidence="8">
    <location>
        <begin position="49"/>
        <end position="111"/>
    </location>
</feature>
<dbReference type="GO" id="GO:0046872">
    <property type="term" value="F:metal ion binding"/>
    <property type="evidence" value="ECO:0007669"/>
    <property type="project" value="UniProtKB-KW"/>
</dbReference>
<evidence type="ECO:0000256" key="7">
    <source>
        <dbReference type="SAM" id="SignalP"/>
    </source>
</evidence>
<keyword evidence="1" id="KW-0813">Transport</keyword>
<protein>
    <recommendedName>
        <fullName evidence="8">Cytochrome c7-like domain-containing protein</fullName>
    </recommendedName>
</protein>
<keyword evidence="10" id="KW-1185">Reference proteome</keyword>
<feature type="binding site" description="axial binding residue" evidence="6">
    <location>
        <position position="96"/>
    </location>
    <ligand>
        <name>heme c</name>
        <dbReference type="ChEBI" id="CHEBI:61717"/>
        <label>1</label>
    </ligand>
    <ligandPart>
        <name>Fe</name>
        <dbReference type="ChEBI" id="CHEBI:18248"/>
    </ligandPart>
</feature>
<evidence type="ECO:0000256" key="5">
    <source>
        <dbReference type="ARBA" id="ARBA00023004"/>
    </source>
</evidence>
<evidence type="ECO:0000313" key="9">
    <source>
        <dbReference type="EMBL" id="KAA0893981.1"/>
    </source>
</evidence>
<evidence type="ECO:0000256" key="3">
    <source>
        <dbReference type="ARBA" id="ARBA00022723"/>
    </source>
</evidence>
<dbReference type="Gene3D" id="3.90.10.10">
    <property type="entry name" value="Cytochrome C3"/>
    <property type="match status" value="1"/>
</dbReference>
<proteinExistence type="predicted"/>
<keyword evidence="5 6" id="KW-0408">Iron</keyword>